<sequence>MTFFKRSLWLFFIAISTFYSFGQTTSFAEAKVKEKGQLNYYYDTNPGFINVSSGTQSGICADILTEFEKWVKAEYGITLVTNYVPTKNESFSIFLEKVKNGGAGIIGVGGVTITEERKKSYSFSHPYINNISIMVTHSSVPSLRSPEEMASKFSNMIALSVRGTTNEKTLLELKKKYFPSMRIEYMPSSNLLGEKISKDPKYFSIVDLGFFLVSLKEYRSVKPQPALNESNDKFGFIMPKDSDWAPILSKFIKEVYLNSSDYRKSIASNLGAPALKLLDSYAN</sequence>
<dbReference type="InterPro" id="IPR001638">
    <property type="entry name" value="Solute-binding_3/MltF_N"/>
</dbReference>
<name>A0A848IV20_9BACT</name>
<organism evidence="3 4">
    <name type="scientific">Marinigracilibium pacificum</name>
    <dbReference type="NCBI Taxonomy" id="2729599"/>
    <lineage>
        <taxon>Bacteria</taxon>
        <taxon>Pseudomonadati</taxon>
        <taxon>Bacteroidota</taxon>
        <taxon>Cytophagia</taxon>
        <taxon>Cytophagales</taxon>
        <taxon>Flammeovirgaceae</taxon>
        <taxon>Marinigracilibium</taxon>
    </lineage>
</organism>
<gene>
    <name evidence="3" type="ORF">HH304_01895</name>
</gene>
<evidence type="ECO:0000259" key="2">
    <source>
        <dbReference type="Pfam" id="PF00497"/>
    </source>
</evidence>
<dbReference type="RefSeq" id="WP_169677747.1">
    <property type="nucleotide sequence ID" value="NZ_JABBNU010000001.1"/>
</dbReference>
<dbReference type="SUPFAM" id="SSF53850">
    <property type="entry name" value="Periplasmic binding protein-like II"/>
    <property type="match status" value="1"/>
</dbReference>
<dbReference type="Proteomes" id="UP000559010">
    <property type="component" value="Unassembled WGS sequence"/>
</dbReference>
<feature type="chain" id="PRO_5033001388" evidence="1">
    <location>
        <begin position="23"/>
        <end position="283"/>
    </location>
</feature>
<dbReference type="EMBL" id="JABBNU010000001">
    <property type="protein sequence ID" value="NMM47135.1"/>
    <property type="molecule type" value="Genomic_DNA"/>
</dbReference>
<keyword evidence="4" id="KW-1185">Reference proteome</keyword>
<proteinExistence type="predicted"/>
<dbReference type="AlphaFoldDB" id="A0A848IV20"/>
<dbReference type="Gene3D" id="3.40.190.10">
    <property type="entry name" value="Periplasmic binding protein-like II"/>
    <property type="match status" value="1"/>
</dbReference>
<reference evidence="3 4" key="1">
    <citation type="submission" date="2020-04" db="EMBL/GenBank/DDBJ databases">
        <title>Flammeovirgaceae bacterium KN852 isolated from deep sea.</title>
        <authorList>
            <person name="Zhang D.-C."/>
        </authorList>
    </citation>
    <scope>NUCLEOTIDE SEQUENCE [LARGE SCALE GENOMIC DNA]</scope>
    <source>
        <strain evidence="3 4">KN852</strain>
    </source>
</reference>
<evidence type="ECO:0000313" key="3">
    <source>
        <dbReference type="EMBL" id="NMM47135.1"/>
    </source>
</evidence>
<protein>
    <submittedName>
        <fullName evidence="3">Transporter substrate-binding domain-containing protein</fullName>
    </submittedName>
</protein>
<feature type="signal peptide" evidence="1">
    <location>
        <begin position="1"/>
        <end position="22"/>
    </location>
</feature>
<evidence type="ECO:0000256" key="1">
    <source>
        <dbReference type="SAM" id="SignalP"/>
    </source>
</evidence>
<accession>A0A848IV20</accession>
<keyword evidence="1" id="KW-0732">Signal</keyword>
<comment type="caution">
    <text evidence="3">The sequence shown here is derived from an EMBL/GenBank/DDBJ whole genome shotgun (WGS) entry which is preliminary data.</text>
</comment>
<evidence type="ECO:0000313" key="4">
    <source>
        <dbReference type="Proteomes" id="UP000559010"/>
    </source>
</evidence>
<dbReference type="Pfam" id="PF00497">
    <property type="entry name" value="SBP_bac_3"/>
    <property type="match status" value="1"/>
</dbReference>
<feature type="domain" description="Solute-binding protein family 3/N-terminal" evidence="2">
    <location>
        <begin position="51"/>
        <end position="220"/>
    </location>
</feature>